<dbReference type="Proteomes" id="UP001321526">
    <property type="component" value="Chromosome"/>
</dbReference>
<feature type="domain" description="Amidohydrolase-related" evidence="1">
    <location>
        <begin position="11"/>
        <end position="285"/>
    </location>
</feature>
<dbReference type="Pfam" id="PF04909">
    <property type="entry name" value="Amidohydro_2"/>
    <property type="match status" value="1"/>
</dbReference>
<evidence type="ECO:0000313" key="2">
    <source>
        <dbReference type="EMBL" id="WFF42024.1"/>
    </source>
</evidence>
<dbReference type="InterPro" id="IPR052358">
    <property type="entry name" value="Aro_Compnd_Degr_Hydrolases"/>
</dbReference>
<dbReference type="PANTHER" id="PTHR35563:SF2">
    <property type="entry name" value="BARREL METAL-DEPENDENT HYDROLASE, PUTATIVE (AFU_ORTHOLOGUE AFUA_1G16240)-RELATED"/>
    <property type="match status" value="1"/>
</dbReference>
<dbReference type="EMBL" id="CP035631">
    <property type="protein sequence ID" value="WFF42024.1"/>
    <property type="molecule type" value="Genomic_DNA"/>
</dbReference>
<evidence type="ECO:0000259" key="1">
    <source>
        <dbReference type="Pfam" id="PF04909"/>
    </source>
</evidence>
<evidence type="ECO:0000313" key="3">
    <source>
        <dbReference type="Proteomes" id="UP001321526"/>
    </source>
</evidence>
<dbReference type="GO" id="GO:0016787">
    <property type="term" value="F:hydrolase activity"/>
    <property type="evidence" value="ECO:0007669"/>
    <property type="project" value="UniProtKB-KW"/>
</dbReference>
<keyword evidence="2" id="KW-0378">Hydrolase</keyword>
<dbReference type="Gene3D" id="3.20.20.140">
    <property type="entry name" value="Metal-dependent hydrolases"/>
    <property type="match status" value="1"/>
</dbReference>
<dbReference type="InterPro" id="IPR032466">
    <property type="entry name" value="Metal_Hydrolase"/>
</dbReference>
<gene>
    <name evidence="2" type="ORF">EVC62_11215</name>
</gene>
<protein>
    <submittedName>
        <fullName evidence="2">2-pyrone-4,6-dicarboxylate hydrolase</fullName>
    </submittedName>
</protein>
<dbReference type="PANTHER" id="PTHR35563">
    <property type="entry name" value="BARREL METAL-DEPENDENT HYDROLASE, PUTATIVE (AFU_ORTHOLOGUE AFUA_1G16240)-RELATED"/>
    <property type="match status" value="1"/>
</dbReference>
<sequence>MNPPVRQAPYCDCHIHVFARDDASRHSSSSQSAYAKAAYQPPRKDIADFATEAAVGGIGRAVLIQASIDGTDNRFLLETLKRARLADNGLAAPLELRGVVMIDERSEGLAAMADAGVRAIRVQDRSRLGHNDLARLPRLAERAATQDWHVELNTEPERYAALAALLPTLPSGQALVLDHLGHVTPGASDELSGLYRLLDTGRVWIKLAPTRVSRHVGRYDDLGELVRQLAERYPERCVWGSDWPHVMTPPPLPASRDMLDFLERVLTPAQRDACLTHNPATLYRF</sequence>
<dbReference type="InterPro" id="IPR006680">
    <property type="entry name" value="Amidohydro-rel"/>
</dbReference>
<proteinExistence type="predicted"/>
<organism evidence="2 3">
    <name type="scientific">Salinicola endophyticus</name>
    <dbReference type="NCBI Taxonomy" id="1949083"/>
    <lineage>
        <taxon>Bacteria</taxon>
        <taxon>Pseudomonadati</taxon>
        <taxon>Pseudomonadota</taxon>
        <taxon>Gammaproteobacteria</taxon>
        <taxon>Oceanospirillales</taxon>
        <taxon>Halomonadaceae</taxon>
        <taxon>Salinicola</taxon>
    </lineage>
</organism>
<name>A0ABY8FQ59_9GAMM</name>
<dbReference type="RefSeq" id="WP_282234893.1">
    <property type="nucleotide sequence ID" value="NZ_CP035631.1"/>
</dbReference>
<accession>A0ABY8FQ59</accession>
<keyword evidence="3" id="KW-1185">Reference proteome</keyword>
<reference evidence="2 3" key="1">
    <citation type="submission" date="2019-01" db="EMBL/GenBank/DDBJ databases">
        <title>Genome sequence of Salinicola endophyticus REST5.</title>
        <authorList>
            <person name="Nascimento F.X."/>
        </authorList>
    </citation>
    <scope>NUCLEOTIDE SEQUENCE [LARGE SCALE GENOMIC DNA]</scope>
    <source>
        <strain evidence="2 3">REST5</strain>
    </source>
</reference>
<dbReference type="SUPFAM" id="SSF51556">
    <property type="entry name" value="Metallo-dependent hydrolases"/>
    <property type="match status" value="1"/>
</dbReference>